<organism evidence="3 4">
    <name type="scientific">Streptomyces lunalinharesii</name>
    <dbReference type="NCBI Taxonomy" id="333384"/>
    <lineage>
        <taxon>Bacteria</taxon>
        <taxon>Bacillati</taxon>
        <taxon>Actinomycetota</taxon>
        <taxon>Actinomycetes</taxon>
        <taxon>Kitasatosporales</taxon>
        <taxon>Streptomycetaceae</taxon>
        <taxon>Streptomyces</taxon>
    </lineage>
</organism>
<reference evidence="3 4" key="1">
    <citation type="journal article" date="2019" name="Int. J. Syst. Evol. Microbiol.">
        <title>The Global Catalogue of Microorganisms (GCM) 10K type strain sequencing project: providing services to taxonomists for standard genome sequencing and annotation.</title>
        <authorList>
            <consortium name="The Broad Institute Genomics Platform"/>
            <consortium name="The Broad Institute Genome Sequencing Center for Infectious Disease"/>
            <person name="Wu L."/>
            <person name="Ma J."/>
        </authorList>
    </citation>
    <scope>NUCLEOTIDE SEQUENCE [LARGE SCALE GENOMIC DNA]</scope>
    <source>
        <strain evidence="3 4">JCM 16374</strain>
    </source>
</reference>
<dbReference type="InterPro" id="IPR015943">
    <property type="entry name" value="WD40/YVTN_repeat-like_dom_sf"/>
</dbReference>
<keyword evidence="2" id="KW-0472">Membrane</keyword>
<evidence type="ECO:0000313" key="4">
    <source>
        <dbReference type="Proteomes" id="UP001500994"/>
    </source>
</evidence>
<proteinExistence type="predicted"/>
<comment type="caution">
    <text evidence="3">The sequence shown here is derived from an EMBL/GenBank/DDBJ whole genome shotgun (WGS) entry which is preliminary data.</text>
</comment>
<evidence type="ECO:0000256" key="2">
    <source>
        <dbReference type="SAM" id="Phobius"/>
    </source>
</evidence>
<evidence type="ECO:0000256" key="1">
    <source>
        <dbReference type="SAM" id="MobiDB-lite"/>
    </source>
</evidence>
<feature type="transmembrane region" description="Helical" evidence="2">
    <location>
        <begin position="356"/>
        <end position="374"/>
    </location>
</feature>
<keyword evidence="2" id="KW-0812">Transmembrane</keyword>
<gene>
    <name evidence="3" type="ORF">GCM10009864_75050</name>
</gene>
<evidence type="ECO:0000313" key="3">
    <source>
        <dbReference type="EMBL" id="GAA2689992.1"/>
    </source>
</evidence>
<accession>A0ABN3T130</accession>
<dbReference type="EMBL" id="BAAARK010000050">
    <property type="protein sequence ID" value="GAA2689992.1"/>
    <property type="molecule type" value="Genomic_DNA"/>
</dbReference>
<protein>
    <recommendedName>
        <fullName evidence="5">WD40 repeat domain-containing protein</fullName>
    </recommendedName>
</protein>
<dbReference type="Gene3D" id="2.130.10.10">
    <property type="entry name" value="YVTN repeat-like/Quinoprotein amine dehydrogenase"/>
    <property type="match status" value="1"/>
</dbReference>
<sequence length="379" mass="39839">MMADDATCGYVTLATRPREGRRRGRLCPMCAAVRRPRSPRRPLPYATGVAAGALALLAAAGGPAAAAEPDAFTLTDPRITESSGLAASRTHPGVYWTHNDSDDGPYVYAVDAATGRTVATVTLRGIGAPRDVEAISVGPDGRIYVGDIGDNLGGSWDHVWIYRFPEPAQLRDTTVTAEQFTVRYADGPRDAEALMVHPKTGRVYLASKKQGGGAALYEGPVRLSAAGSNTFRRVAPIDLWVTDGAFSPDGSRLVLRGYFGAQAYRWRDGRPEALGPVAVPLQRQGESVSFTPDGRTLMYGSEGRNSQVEPVALSGEQLPDAARRDDDAADGGTSGGGTAAGRPGEWSGGASSYGKGALVLAGATALVLAVRSLLRRGRR</sequence>
<keyword evidence="4" id="KW-1185">Reference proteome</keyword>
<dbReference type="SUPFAM" id="SSF75011">
    <property type="entry name" value="3-carboxy-cis,cis-mucoante lactonizing enzyme"/>
    <property type="match status" value="1"/>
</dbReference>
<dbReference type="Proteomes" id="UP001500994">
    <property type="component" value="Unassembled WGS sequence"/>
</dbReference>
<evidence type="ECO:0008006" key="5">
    <source>
        <dbReference type="Google" id="ProtNLM"/>
    </source>
</evidence>
<keyword evidence="2" id="KW-1133">Transmembrane helix</keyword>
<name>A0ABN3T130_9ACTN</name>
<feature type="region of interest" description="Disordered" evidence="1">
    <location>
        <begin position="285"/>
        <end position="347"/>
    </location>
</feature>